<dbReference type="Gene3D" id="3.20.20.140">
    <property type="entry name" value="Metal-dependent hydrolases"/>
    <property type="match status" value="1"/>
</dbReference>
<reference evidence="3 4" key="1">
    <citation type="journal article" date="2015" name="Biotechnol. Bioeng.">
        <title>Genome sequence and phenotypic characterization of Caulobacter segnis.</title>
        <authorList>
            <person name="Patel S."/>
            <person name="Fletcher B."/>
            <person name="Scott D.C."/>
            <person name="Ely B."/>
        </authorList>
    </citation>
    <scope>NUCLEOTIDE SEQUENCE [LARGE SCALE GENOMIC DNA]</scope>
    <source>
        <strain evidence="3 4">TK0059</strain>
    </source>
</reference>
<dbReference type="PANTHER" id="PTHR43135:SF3">
    <property type="entry name" value="ALPHA-D-RIBOSE 1-METHYLPHOSPHONATE 5-TRIPHOSPHATE DIPHOSPHATASE"/>
    <property type="match status" value="1"/>
</dbReference>
<feature type="domain" description="Amidohydrolase-related" evidence="2">
    <location>
        <begin position="282"/>
        <end position="410"/>
    </location>
</feature>
<gene>
    <name evidence="3" type="ORF">B7G68_11605</name>
</gene>
<dbReference type="InterPro" id="IPR051781">
    <property type="entry name" value="Metallo-dep_Hydrolase"/>
</dbReference>
<dbReference type="Gene3D" id="2.30.40.10">
    <property type="entry name" value="Urease, subunit C, domain 1"/>
    <property type="match status" value="1"/>
</dbReference>
<dbReference type="Proteomes" id="UP000240527">
    <property type="component" value="Chromosome"/>
</dbReference>
<keyword evidence="1" id="KW-0732">Signal</keyword>
<evidence type="ECO:0000313" key="4">
    <source>
        <dbReference type="Proteomes" id="UP000240527"/>
    </source>
</evidence>
<evidence type="ECO:0000259" key="2">
    <source>
        <dbReference type="Pfam" id="PF01979"/>
    </source>
</evidence>
<dbReference type="InterPro" id="IPR011059">
    <property type="entry name" value="Metal-dep_hydrolase_composite"/>
</dbReference>
<dbReference type="PANTHER" id="PTHR43135">
    <property type="entry name" value="ALPHA-D-RIBOSE 1-METHYLPHOSPHONATE 5-TRIPHOSPHATE DIPHOSPHATASE"/>
    <property type="match status" value="1"/>
</dbReference>
<name>A0ABM6TGX5_9CAUL</name>
<dbReference type="Pfam" id="PF01979">
    <property type="entry name" value="Amidohydro_1"/>
    <property type="match status" value="1"/>
</dbReference>
<dbReference type="SUPFAM" id="SSF51556">
    <property type="entry name" value="Metallo-dependent hydrolases"/>
    <property type="match status" value="1"/>
</dbReference>
<keyword evidence="4" id="KW-1185">Reference proteome</keyword>
<accession>A0ABM6TGX5</accession>
<feature type="chain" id="PRO_5045902739" evidence="1">
    <location>
        <begin position="21"/>
        <end position="450"/>
    </location>
</feature>
<organism evidence="3 4">
    <name type="scientific">Caulobacter segnis</name>
    <dbReference type="NCBI Taxonomy" id="88688"/>
    <lineage>
        <taxon>Bacteria</taxon>
        <taxon>Pseudomonadati</taxon>
        <taxon>Pseudomonadota</taxon>
        <taxon>Alphaproteobacteria</taxon>
        <taxon>Caulobacterales</taxon>
        <taxon>Caulobacteraceae</taxon>
        <taxon>Caulobacter</taxon>
    </lineage>
</organism>
<dbReference type="InterPro" id="IPR032466">
    <property type="entry name" value="Metal_Hydrolase"/>
</dbReference>
<feature type="signal peptide" evidence="1">
    <location>
        <begin position="1"/>
        <end position="20"/>
    </location>
</feature>
<proteinExistence type="predicted"/>
<sequence>MIRSLLLASAACALALPAAAQTVAIVNARIEPVSSAAIPNGTLVIKDGKIAALGASVTVPAGAKVIDAKGGVVTPGFIAPSSNLAASEVSGVRETRDDGTGNALSAAFDISYAINPASTFIGLARDGGITSSAVTPVLTGTGGGAHEHADDGVVEEMTAGKSGDGDPPLFGGQAAFIRLKAGATDIVEASKLAVTVSLGESGARAAGGSRGADLVLIRSALEDARAFAARRAAFEQGATRDFGLSRLDLQALIPVVQGKIPLLIRVSRAADIRQALKLAAEEKIKIVLEGVEEGWMVAPEIAKAKVPVILDPQADLPDSFEALGSRLDNAARLHAAGVSVAINGSRDFNNLRQERLNAGLAVANGLPYAAALAGVTLVPAKIWGQDGKVGSLEVGKLADVVVWNGDPLETTSWPTTVLVGGVEQPKDGRHEQLKARYVASDQSGYPPAYR</sequence>
<dbReference type="InterPro" id="IPR006680">
    <property type="entry name" value="Amidohydro-rel"/>
</dbReference>
<dbReference type="SUPFAM" id="SSF51338">
    <property type="entry name" value="Composite domain of metallo-dependent hydrolases"/>
    <property type="match status" value="1"/>
</dbReference>
<dbReference type="RefSeq" id="WP_013079377.1">
    <property type="nucleotide sequence ID" value="NZ_CP027850.1"/>
</dbReference>
<dbReference type="EMBL" id="CP027850">
    <property type="protein sequence ID" value="AVQ02429.1"/>
    <property type="molecule type" value="Genomic_DNA"/>
</dbReference>
<protein>
    <submittedName>
        <fullName evidence="3">Amidohydrolase</fullName>
    </submittedName>
</protein>
<evidence type="ECO:0000256" key="1">
    <source>
        <dbReference type="SAM" id="SignalP"/>
    </source>
</evidence>
<evidence type="ECO:0000313" key="3">
    <source>
        <dbReference type="EMBL" id="AVQ02429.1"/>
    </source>
</evidence>